<keyword evidence="5 9" id="KW-0378">Hydrolase</keyword>
<dbReference type="GO" id="GO:0005975">
    <property type="term" value="P:carbohydrate metabolic process"/>
    <property type="evidence" value="ECO:0007669"/>
    <property type="project" value="InterPro"/>
</dbReference>
<dbReference type="PANTHER" id="PTHR31375">
    <property type="match status" value="1"/>
</dbReference>
<dbReference type="EMBL" id="CM002291">
    <property type="protein sequence ID" value="ESW24041.1"/>
    <property type="molecule type" value="Genomic_DNA"/>
</dbReference>
<dbReference type="FunFam" id="2.160.20.10:FF:000004">
    <property type="entry name" value="Pectin lyase-like superfamily protein"/>
    <property type="match status" value="1"/>
</dbReference>
<keyword evidence="3" id="KW-0134">Cell wall</keyword>
<keyword evidence="7" id="KW-0961">Cell wall biogenesis/degradation</keyword>
<dbReference type="Gene3D" id="2.160.20.10">
    <property type="entry name" value="Single-stranded right-handed beta-helix, Pectin lyase-like"/>
    <property type="match status" value="1"/>
</dbReference>
<dbReference type="InterPro" id="IPR012334">
    <property type="entry name" value="Pectin_lyas_fold"/>
</dbReference>
<dbReference type="Proteomes" id="UP000000226">
    <property type="component" value="Chromosome 4"/>
</dbReference>
<dbReference type="GO" id="GO:0071555">
    <property type="term" value="P:cell wall organization"/>
    <property type="evidence" value="ECO:0007669"/>
    <property type="project" value="UniProtKB-KW"/>
</dbReference>
<evidence type="ECO:0000256" key="6">
    <source>
        <dbReference type="ARBA" id="ARBA00023295"/>
    </source>
</evidence>
<evidence type="ECO:0000256" key="2">
    <source>
        <dbReference type="ARBA" id="ARBA00008834"/>
    </source>
</evidence>
<dbReference type="GO" id="GO:0004650">
    <property type="term" value="F:polygalacturonase activity"/>
    <property type="evidence" value="ECO:0007669"/>
    <property type="project" value="InterPro"/>
</dbReference>
<dbReference type="Gramene" id="ESW24041">
    <property type="protein sequence ID" value="ESW24041"/>
    <property type="gene ID" value="PHAVU_004G097300g"/>
</dbReference>
<evidence type="ECO:0000256" key="1">
    <source>
        <dbReference type="ARBA" id="ARBA00004191"/>
    </source>
</evidence>
<dbReference type="InterPro" id="IPR006626">
    <property type="entry name" value="PbH1"/>
</dbReference>
<dbReference type="eggNOG" id="ENOG502QRSR">
    <property type="taxonomic scope" value="Eukaryota"/>
</dbReference>
<name>V7C552_PHAVU</name>
<keyword evidence="12" id="KW-1185">Reference proteome</keyword>
<feature type="active site" evidence="8">
    <location>
        <position position="241"/>
    </location>
</feature>
<evidence type="ECO:0000313" key="12">
    <source>
        <dbReference type="Proteomes" id="UP000000226"/>
    </source>
</evidence>
<accession>V7C552</accession>
<feature type="signal peptide" evidence="10">
    <location>
        <begin position="1"/>
        <end position="23"/>
    </location>
</feature>
<dbReference type="Pfam" id="PF00295">
    <property type="entry name" value="Glyco_hydro_28"/>
    <property type="match status" value="1"/>
</dbReference>
<reference evidence="12" key="1">
    <citation type="journal article" date="2014" name="Nat. Genet.">
        <title>A reference genome for common bean and genome-wide analysis of dual domestications.</title>
        <authorList>
            <person name="Schmutz J."/>
            <person name="McClean P.E."/>
            <person name="Mamidi S."/>
            <person name="Wu G.A."/>
            <person name="Cannon S.B."/>
            <person name="Grimwood J."/>
            <person name="Jenkins J."/>
            <person name="Shu S."/>
            <person name="Song Q."/>
            <person name="Chavarro C."/>
            <person name="Torres-Torres M."/>
            <person name="Geffroy V."/>
            <person name="Moghaddam S.M."/>
            <person name="Gao D."/>
            <person name="Abernathy B."/>
            <person name="Barry K."/>
            <person name="Blair M."/>
            <person name="Brick M.A."/>
            <person name="Chovatia M."/>
            <person name="Gepts P."/>
            <person name="Goodstein D.M."/>
            <person name="Gonzales M."/>
            <person name="Hellsten U."/>
            <person name="Hyten D.L."/>
            <person name="Jia G."/>
            <person name="Kelly J.D."/>
            <person name="Kudrna D."/>
            <person name="Lee R."/>
            <person name="Richard M.M."/>
            <person name="Miklas P.N."/>
            <person name="Osorno J.M."/>
            <person name="Rodrigues J."/>
            <person name="Thareau V."/>
            <person name="Urrea C.A."/>
            <person name="Wang M."/>
            <person name="Yu Y."/>
            <person name="Zhang M."/>
            <person name="Wing R.A."/>
            <person name="Cregan P.B."/>
            <person name="Rokhsar D.S."/>
            <person name="Jackson S.A."/>
        </authorList>
    </citation>
    <scope>NUCLEOTIDE SEQUENCE [LARGE SCALE GENOMIC DNA]</scope>
    <source>
        <strain evidence="12">cv. G19833</strain>
    </source>
</reference>
<dbReference type="SMART" id="SM00710">
    <property type="entry name" value="PbH1"/>
    <property type="match status" value="5"/>
</dbReference>
<feature type="chain" id="PRO_5004755752" description="Polygalacturonase" evidence="10">
    <location>
        <begin position="24"/>
        <end position="398"/>
    </location>
</feature>
<comment type="subcellular location">
    <subcellularLocation>
        <location evidence="1">Secreted</location>
        <location evidence="1">Cell wall</location>
    </subcellularLocation>
</comment>
<keyword evidence="10" id="KW-0732">Signal</keyword>
<dbReference type="STRING" id="3885.V7C552"/>
<keyword evidence="6 9" id="KW-0326">Glycosidase</keyword>
<evidence type="ECO:0000256" key="9">
    <source>
        <dbReference type="RuleBase" id="RU361169"/>
    </source>
</evidence>
<evidence type="ECO:0000256" key="3">
    <source>
        <dbReference type="ARBA" id="ARBA00022512"/>
    </source>
</evidence>
<dbReference type="InterPro" id="IPR000743">
    <property type="entry name" value="Glyco_hydro_28"/>
</dbReference>
<comment type="similarity">
    <text evidence="2 9">Belongs to the glycosyl hydrolase 28 family.</text>
</comment>
<dbReference type="SUPFAM" id="SSF51126">
    <property type="entry name" value="Pectin lyase-like"/>
    <property type="match status" value="1"/>
</dbReference>
<dbReference type="OMA" id="AWTQNNC"/>
<dbReference type="AlphaFoldDB" id="V7C552"/>
<dbReference type="PROSITE" id="PS00502">
    <property type="entry name" value="POLYGALACTURONASE"/>
    <property type="match status" value="1"/>
</dbReference>
<evidence type="ECO:0000256" key="7">
    <source>
        <dbReference type="ARBA" id="ARBA00023316"/>
    </source>
</evidence>
<evidence type="ECO:0000256" key="5">
    <source>
        <dbReference type="ARBA" id="ARBA00022801"/>
    </source>
</evidence>
<evidence type="ECO:0000256" key="8">
    <source>
        <dbReference type="PROSITE-ProRule" id="PRU10052"/>
    </source>
</evidence>
<dbReference type="OrthoDB" id="187139at2759"/>
<keyword evidence="4" id="KW-0964">Secreted</keyword>
<evidence type="ECO:0000256" key="10">
    <source>
        <dbReference type="SAM" id="SignalP"/>
    </source>
</evidence>
<organism evidence="11 12">
    <name type="scientific">Phaseolus vulgaris</name>
    <name type="common">Kidney bean</name>
    <name type="synonym">French bean</name>
    <dbReference type="NCBI Taxonomy" id="3885"/>
    <lineage>
        <taxon>Eukaryota</taxon>
        <taxon>Viridiplantae</taxon>
        <taxon>Streptophyta</taxon>
        <taxon>Embryophyta</taxon>
        <taxon>Tracheophyta</taxon>
        <taxon>Spermatophyta</taxon>
        <taxon>Magnoliopsida</taxon>
        <taxon>eudicotyledons</taxon>
        <taxon>Gunneridae</taxon>
        <taxon>Pentapetalae</taxon>
        <taxon>rosids</taxon>
        <taxon>fabids</taxon>
        <taxon>Fabales</taxon>
        <taxon>Fabaceae</taxon>
        <taxon>Papilionoideae</taxon>
        <taxon>50 kb inversion clade</taxon>
        <taxon>NPAAA clade</taxon>
        <taxon>indigoferoid/millettioid clade</taxon>
        <taxon>Phaseoleae</taxon>
        <taxon>Phaseolus</taxon>
    </lineage>
</organism>
<evidence type="ECO:0008006" key="13">
    <source>
        <dbReference type="Google" id="ProtNLM"/>
    </source>
</evidence>
<protein>
    <recommendedName>
        <fullName evidence="13">Polygalacturonase</fullName>
    </recommendedName>
</protein>
<evidence type="ECO:0000256" key="4">
    <source>
        <dbReference type="ARBA" id="ARBA00022525"/>
    </source>
</evidence>
<sequence length="398" mass="42815">MDLQLKMITNALFLLLVSSSATAQFGVFDISKYGAVPNGDITEALTNAWSDACASTTPSKVVIARGIYNLKQIEFKGPCMAPIEVQVDGTIKAPQDPNQLNGDAQWIKFTYINFLTLSGAGTFDGQGANAWTQNNCAKNKSCKKLSMNFGFGFLNNTIVRDITSKDSKYFHVNVLGCNNITFTNFNIVAPATSPNTDGIHIGRSTLVNIDNTNIATGDDCISLGDGSKQITVLNVTCGPGHGISVGSLGKYPNEKPVEDFFVSNCILNNTDNGVRIKTWPDTPATITVTGMHFEDIKMINVKNPIIIDQEYCPWNQCTKQNPSKIKISNVSFKNIIGTSGTKEGVVLICSSGVPCEDVMLTDIDLTFNGTSAAAKLSNVKPIIQGKSLPLLNSLLPIP</sequence>
<evidence type="ECO:0000313" key="11">
    <source>
        <dbReference type="EMBL" id="ESW24041.1"/>
    </source>
</evidence>
<dbReference type="InterPro" id="IPR011050">
    <property type="entry name" value="Pectin_lyase_fold/virulence"/>
</dbReference>
<gene>
    <name evidence="11" type="ORF">PHAVU_004G097300g</name>
</gene>
<proteinExistence type="inferred from homology"/>